<dbReference type="InterPro" id="IPR018958">
    <property type="entry name" value="Knr4/Smi1-like_dom"/>
</dbReference>
<keyword evidence="3" id="KW-1185">Reference proteome</keyword>
<dbReference type="EMBL" id="JACHLK010000009">
    <property type="protein sequence ID" value="MBB6561616.1"/>
    <property type="molecule type" value="Genomic_DNA"/>
</dbReference>
<evidence type="ECO:0000259" key="1">
    <source>
        <dbReference type="SMART" id="SM00860"/>
    </source>
</evidence>
<proteinExistence type="predicted"/>
<comment type="caution">
    <text evidence="2">The sequence shown here is derived from an EMBL/GenBank/DDBJ whole genome shotgun (WGS) entry which is preliminary data.</text>
</comment>
<name>A0A7X0UAU3_9BURK</name>
<reference evidence="2 3" key="1">
    <citation type="submission" date="2020-08" db="EMBL/GenBank/DDBJ databases">
        <title>Functional genomics of gut bacteria from endangered species of beetles.</title>
        <authorList>
            <person name="Carlos-Shanley C."/>
        </authorList>
    </citation>
    <scope>NUCLEOTIDE SEQUENCE [LARGE SCALE GENOMIC DNA]</scope>
    <source>
        <strain evidence="2 3">S00198</strain>
    </source>
</reference>
<dbReference type="SMART" id="SM00860">
    <property type="entry name" value="SMI1_KNR4"/>
    <property type="match status" value="1"/>
</dbReference>
<accession>A0A7X0UAU3</accession>
<gene>
    <name evidence="2" type="ORF">HNP48_004310</name>
</gene>
<dbReference type="SUPFAM" id="SSF160631">
    <property type="entry name" value="SMI1/KNR4-like"/>
    <property type="match status" value="1"/>
</dbReference>
<dbReference type="Pfam" id="PF09346">
    <property type="entry name" value="SMI1_KNR4"/>
    <property type="match status" value="1"/>
</dbReference>
<dbReference type="RefSeq" id="WP_184860826.1">
    <property type="nucleotide sequence ID" value="NZ_JACHLK010000009.1"/>
</dbReference>
<evidence type="ECO:0000313" key="2">
    <source>
        <dbReference type="EMBL" id="MBB6561616.1"/>
    </source>
</evidence>
<organism evidence="2 3">
    <name type="scientific">Acidovorax soli</name>
    <dbReference type="NCBI Taxonomy" id="592050"/>
    <lineage>
        <taxon>Bacteria</taxon>
        <taxon>Pseudomonadati</taxon>
        <taxon>Pseudomonadota</taxon>
        <taxon>Betaproteobacteria</taxon>
        <taxon>Burkholderiales</taxon>
        <taxon>Comamonadaceae</taxon>
        <taxon>Acidovorax</taxon>
    </lineage>
</organism>
<dbReference type="InterPro" id="IPR037883">
    <property type="entry name" value="Knr4/Smi1-like_sf"/>
</dbReference>
<protein>
    <recommendedName>
        <fullName evidence="1">Knr4/Smi1-like domain-containing protein</fullName>
    </recommendedName>
</protein>
<evidence type="ECO:0000313" key="3">
    <source>
        <dbReference type="Proteomes" id="UP000575083"/>
    </source>
</evidence>
<dbReference type="Proteomes" id="UP000575083">
    <property type="component" value="Unassembled WGS sequence"/>
</dbReference>
<sequence length="218" mass="25084">MSYLDALEQHKTRSEEVMQQVHASQEDWLAEDIESFYGTTEHGPETPAAIDAFEQRIGFALPGPLKALYLNHGGFDIFEEYRYCSVRIPSIEELIRPPGQYSSKRPEWPFLYGGLATYGSPAEFDNHLSPEQLRPLREDMVLFGEVSHSYSSAYVTLLAFHRNGSFFQLPYGHDTGEREWNELYHNVGAVTLSLDDLLEPRIRKCTAELGRRLEENHW</sequence>
<feature type="domain" description="Knr4/Smi1-like" evidence="1">
    <location>
        <begin position="44"/>
        <end position="200"/>
    </location>
</feature>
<dbReference type="AlphaFoldDB" id="A0A7X0UAU3"/>